<dbReference type="RefSeq" id="WP_368637994.1">
    <property type="nucleotide sequence ID" value="NZ_JBFRHK010000015.1"/>
</dbReference>
<evidence type="ECO:0000313" key="1">
    <source>
        <dbReference type="EMBL" id="MEX3747457.1"/>
    </source>
</evidence>
<reference evidence="1 2" key="1">
    <citation type="submission" date="2024-07" db="EMBL/GenBank/DDBJ databases">
        <title>Characterization of a bacterium isolated from hydrolysated instant sea cucumber by whole-genome sequencing and metabolomics.</title>
        <authorList>
            <person name="Luo X."/>
            <person name="Zhang Z."/>
            <person name="Zheng Z."/>
            <person name="Zhang W."/>
            <person name="Ming T."/>
            <person name="Jiao L."/>
            <person name="Su X."/>
            <person name="Kong F."/>
            <person name="Xu J."/>
        </authorList>
    </citation>
    <scope>NUCLEOTIDE SEQUENCE [LARGE SCALE GENOMIC DNA]</scope>
    <source>
        <strain evidence="1 2">XL-2024</strain>
    </source>
</reference>
<gene>
    <name evidence="1" type="ORF">AB1300_20300</name>
</gene>
<sequence length="196" mass="22975">MFNQLETNHSLYDIDEDQMIQFKNLAEKWQSIFPNFQSKCMNALDSWAVILNCWFFLKSHQKDSLFLNSSKAMHYSINIFLIEELKKIQIIHKITERNDDDLFYFVAFQLGNDIDLWAYNIFGQNDAADLIEQIIQQPYFLAHLNDDLLSGDKTFHKVQTRAVKIMAQAIRTQNCFMIAVHSAVYSGLDMYEVAKI</sequence>
<protein>
    <submittedName>
        <fullName evidence="1">Uncharacterized protein</fullName>
    </submittedName>
</protein>
<accession>A0ABV3W2W0</accession>
<keyword evidence="2" id="KW-1185">Reference proteome</keyword>
<evidence type="ECO:0000313" key="2">
    <source>
        <dbReference type="Proteomes" id="UP001558534"/>
    </source>
</evidence>
<dbReference type="Proteomes" id="UP001558534">
    <property type="component" value="Unassembled WGS sequence"/>
</dbReference>
<proteinExistence type="predicted"/>
<organism evidence="1 2">
    <name type="scientific">Lysinibacillus xylanilyticus</name>
    <dbReference type="NCBI Taxonomy" id="582475"/>
    <lineage>
        <taxon>Bacteria</taxon>
        <taxon>Bacillati</taxon>
        <taxon>Bacillota</taxon>
        <taxon>Bacilli</taxon>
        <taxon>Bacillales</taxon>
        <taxon>Bacillaceae</taxon>
        <taxon>Lysinibacillus</taxon>
    </lineage>
</organism>
<dbReference type="EMBL" id="JBFRHK010000015">
    <property type="protein sequence ID" value="MEX3747457.1"/>
    <property type="molecule type" value="Genomic_DNA"/>
</dbReference>
<name>A0ABV3W2W0_9BACI</name>
<comment type="caution">
    <text evidence="1">The sequence shown here is derived from an EMBL/GenBank/DDBJ whole genome shotgun (WGS) entry which is preliminary data.</text>
</comment>